<protein>
    <submittedName>
        <fullName evidence="2">Uncharacterized protein</fullName>
    </submittedName>
</protein>
<keyword evidence="3" id="KW-1185">Reference proteome</keyword>
<gene>
    <name evidence="2" type="ORF">PIB30_063010</name>
</gene>
<dbReference type="EMBL" id="JASCZI010181836">
    <property type="protein sequence ID" value="MED6186040.1"/>
    <property type="molecule type" value="Genomic_DNA"/>
</dbReference>
<proteinExistence type="predicted"/>
<sequence>MVRIPSPASSISKKTASTGEQDDHLSISDVKCWRNGGRYDPIGIRETVNWYLDTRWREGNRVLALSLASRSKRGQEDQSLAYGNSGPSGVGLEFGLGRKPKLRRTRVDLEALAAKLGGTSANPKNSAAGESVNPRGNNTALTVVLLEIRCTYLQGNRRDRLFFDIDPKIERTLTKHIIRVKFQKALQGSPSEGSFSENFSEEDSEEGIFEEEIQDNMADEANNNQQRTLGDFTVPTTVSCGSSIVSSLVY</sequence>
<reference evidence="2 3" key="1">
    <citation type="journal article" date="2023" name="Plants (Basel)">
        <title>Bridging the Gap: Combining Genomics and Transcriptomics Approaches to Understand Stylosanthes scabra, an Orphan Legume from the Brazilian Caatinga.</title>
        <authorList>
            <person name="Ferreira-Neto J.R.C."/>
            <person name="da Silva M.D."/>
            <person name="Binneck E."/>
            <person name="de Melo N.F."/>
            <person name="da Silva R.H."/>
            <person name="de Melo A.L.T.M."/>
            <person name="Pandolfi V."/>
            <person name="Bustamante F.O."/>
            <person name="Brasileiro-Vidal A.C."/>
            <person name="Benko-Iseppon A.M."/>
        </authorList>
    </citation>
    <scope>NUCLEOTIDE SEQUENCE [LARGE SCALE GENOMIC DNA]</scope>
    <source>
        <tissue evidence="2">Leaves</tissue>
    </source>
</reference>
<evidence type="ECO:0000256" key="1">
    <source>
        <dbReference type="SAM" id="MobiDB-lite"/>
    </source>
</evidence>
<dbReference type="Proteomes" id="UP001341840">
    <property type="component" value="Unassembled WGS sequence"/>
</dbReference>
<feature type="compositionally biased region" description="Polar residues" evidence="1">
    <location>
        <begin position="7"/>
        <end position="19"/>
    </location>
</feature>
<evidence type="ECO:0000313" key="2">
    <source>
        <dbReference type="EMBL" id="MED6186040.1"/>
    </source>
</evidence>
<evidence type="ECO:0000313" key="3">
    <source>
        <dbReference type="Proteomes" id="UP001341840"/>
    </source>
</evidence>
<name>A0ABU6WM01_9FABA</name>
<organism evidence="2 3">
    <name type="scientific">Stylosanthes scabra</name>
    <dbReference type="NCBI Taxonomy" id="79078"/>
    <lineage>
        <taxon>Eukaryota</taxon>
        <taxon>Viridiplantae</taxon>
        <taxon>Streptophyta</taxon>
        <taxon>Embryophyta</taxon>
        <taxon>Tracheophyta</taxon>
        <taxon>Spermatophyta</taxon>
        <taxon>Magnoliopsida</taxon>
        <taxon>eudicotyledons</taxon>
        <taxon>Gunneridae</taxon>
        <taxon>Pentapetalae</taxon>
        <taxon>rosids</taxon>
        <taxon>fabids</taxon>
        <taxon>Fabales</taxon>
        <taxon>Fabaceae</taxon>
        <taxon>Papilionoideae</taxon>
        <taxon>50 kb inversion clade</taxon>
        <taxon>dalbergioids sensu lato</taxon>
        <taxon>Dalbergieae</taxon>
        <taxon>Pterocarpus clade</taxon>
        <taxon>Stylosanthes</taxon>
    </lineage>
</organism>
<feature type="region of interest" description="Disordered" evidence="1">
    <location>
        <begin position="1"/>
        <end position="22"/>
    </location>
</feature>
<accession>A0ABU6WM01</accession>
<comment type="caution">
    <text evidence="2">The sequence shown here is derived from an EMBL/GenBank/DDBJ whole genome shotgun (WGS) entry which is preliminary data.</text>
</comment>